<protein>
    <submittedName>
        <fullName evidence="1">XRE family transcriptional regulator</fullName>
    </submittedName>
</protein>
<dbReference type="EMBL" id="JAMDLY010000016">
    <property type="protein sequence ID" value="MCY9531602.1"/>
    <property type="molecule type" value="Genomic_DNA"/>
</dbReference>
<organism evidence="1 2">
    <name type="scientific">Paenibacillus alvei</name>
    <name type="common">Bacillus alvei</name>
    <dbReference type="NCBI Taxonomy" id="44250"/>
    <lineage>
        <taxon>Bacteria</taxon>
        <taxon>Bacillati</taxon>
        <taxon>Bacillota</taxon>
        <taxon>Bacilli</taxon>
        <taxon>Bacillales</taxon>
        <taxon>Paenibacillaceae</taxon>
        <taxon>Paenibacillus</taxon>
    </lineage>
</organism>
<evidence type="ECO:0000313" key="1">
    <source>
        <dbReference type="EMBL" id="MCY9531602.1"/>
    </source>
</evidence>
<comment type="caution">
    <text evidence="1">The sequence shown here is derived from an EMBL/GenBank/DDBJ whole genome shotgun (WGS) entry which is preliminary data.</text>
</comment>
<dbReference type="Proteomes" id="UP001527090">
    <property type="component" value="Unassembled WGS sequence"/>
</dbReference>
<dbReference type="InterPro" id="IPR010982">
    <property type="entry name" value="Lambda_DNA-bd_dom_sf"/>
</dbReference>
<proteinExistence type="predicted"/>
<name>A0ABT4ECZ3_PAEAL</name>
<dbReference type="Gene3D" id="1.10.260.40">
    <property type="entry name" value="lambda repressor-like DNA-binding domains"/>
    <property type="match status" value="1"/>
</dbReference>
<gene>
    <name evidence="1" type="ORF">M5X04_20060</name>
</gene>
<accession>A0ABT4ECZ3</accession>
<sequence length="169" mass="19590">MNDQQIVKYKTVLEYLVVINEQSYSGIGREFNITPQQFSDWIKKRRPIPEERLKALANYFKVQETVLVDGERFVKQLTPFAKTELHMLLLDQKVARLKAEGAEDKDIISYQEKKRQLQREQSNQIRLGRVAAVLEQGDERVGAIFDVILDKLNAGQLDELSNKLQEGKE</sequence>
<keyword evidence="2" id="KW-1185">Reference proteome</keyword>
<dbReference type="RefSeq" id="WP_021255167.1">
    <property type="nucleotide sequence ID" value="NZ_JAMDLY010000016.1"/>
</dbReference>
<reference evidence="1 2" key="1">
    <citation type="submission" date="2022-05" db="EMBL/GenBank/DDBJ databases">
        <title>Genome Sequencing of Bee-Associated Microbes.</title>
        <authorList>
            <person name="Dunlap C."/>
        </authorList>
    </citation>
    <scope>NUCLEOTIDE SEQUENCE [LARGE SCALE GENOMIC DNA]</scope>
    <source>
        <strain evidence="1 2">NRRL NRS-750</strain>
    </source>
</reference>
<evidence type="ECO:0000313" key="2">
    <source>
        <dbReference type="Proteomes" id="UP001527090"/>
    </source>
</evidence>